<organism evidence="1 2">
    <name type="scientific">Rhizophagus clarus</name>
    <dbReference type="NCBI Taxonomy" id="94130"/>
    <lineage>
        <taxon>Eukaryota</taxon>
        <taxon>Fungi</taxon>
        <taxon>Fungi incertae sedis</taxon>
        <taxon>Mucoromycota</taxon>
        <taxon>Glomeromycotina</taxon>
        <taxon>Glomeromycetes</taxon>
        <taxon>Glomerales</taxon>
        <taxon>Glomeraceae</taxon>
        <taxon>Rhizophagus</taxon>
    </lineage>
</organism>
<accession>A0A2Z6QJ46</accession>
<protein>
    <submittedName>
        <fullName evidence="1">Uncharacterized protein</fullName>
    </submittedName>
</protein>
<dbReference type="Proteomes" id="UP000247702">
    <property type="component" value="Unassembled WGS sequence"/>
</dbReference>
<dbReference type="SUPFAM" id="SSF81901">
    <property type="entry name" value="HCP-like"/>
    <property type="match status" value="1"/>
</dbReference>
<dbReference type="InterPro" id="IPR011990">
    <property type="entry name" value="TPR-like_helical_dom_sf"/>
</dbReference>
<comment type="caution">
    <text evidence="1">The sequence shown here is derived from an EMBL/GenBank/DDBJ whole genome shotgun (WGS) entry which is preliminary data.</text>
</comment>
<name>A0A2Z6QJ46_9GLOM</name>
<gene>
    <name evidence="1" type="ORF">RclHR1_12250005</name>
</gene>
<dbReference type="Gene3D" id="1.25.40.10">
    <property type="entry name" value="Tetratricopeptide repeat domain"/>
    <property type="match status" value="1"/>
</dbReference>
<sequence length="217" mass="25339">MTYDIDLKEVYDKLLNNQKKAVNLYQKASNLEHNVAQYKFAYIYKEGRDVDRDNEKIFNLLKKSIEGEYLNAKDNLALLYKTGEGIKRYYGKASQLYRELYNEGCSNALDIVLECYDPDDDVKFEIKEFTEKQASKVVNTLINGMSDSAQLEFNETIAELGKELVKVSPIEVIENYKTREGIFKNVKNLFYRSADEIRKLSLYLNIRSLFHKFIVIC</sequence>
<reference evidence="1 2" key="1">
    <citation type="submission" date="2017-11" db="EMBL/GenBank/DDBJ databases">
        <title>The genome of Rhizophagus clarus HR1 reveals common genetic basis of auxotrophy among arbuscular mycorrhizal fungi.</title>
        <authorList>
            <person name="Kobayashi Y."/>
        </authorList>
    </citation>
    <scope>NUCLEOTIDE SEQUENCE [LARGE SCALE GENOMIC DNA]</scope>
    <source>
        <strain evidence="1 2">HR1</strain>
    </source>
</reference>
<keyword evidence="2" id="KW-1185">Reference proteome</keyword>
<evidence type="ECO:0000313" key="1">
    <source>
        <dbReference type="EMBL" id="GBB85809.1"/>
    </source>
</evidence>
<proteinExistence type="predicted"/>
<dbReference type="AlphaFoldDB" id="A0A2Z6QJ46"/>
<evidence type="ECO:0000313" key="2">
    <source>
        <dbReference type="Proteomes" id="UP000247702"/>
    </source>
</evidence>
<dbReference type="EMBL" id="BEXD01000253">
    <property type="protein sequence ID" value="GBB85809.1"/>
    <property type="molecule type" value="Genomic_DNA"/>
</dbReference>
<dbReference type="InterPro" id="IPR050767">
    <property type="entry name" value="Sel1_AlgK"/>
</dbReference>
<dbReference type="STRING" id="94130.A0A2Z6QJ46"/>
<dbReference type="PANTHER" id="PTHR11102">
    <property type="entry name" value="SEL-1-LIKE PROTEIN"/>
    <property type="match status" value="1"/>
</dbReference>
<dbReference type="PANTHER" id="PTHR11102:SF160">
    <property type="entry name" value="ERAD-ASSOCIATED E3 UBIQUITIN-PROTEIN LIGASE COMPONENT HRD3"/>
    <property type="match status" value="1"/>
</dbReference>